<feature type="region of interest" description="Disordered" evidence="1">
    <location>
        <begin position="1"/>
        <end position="20"/>
    </location>
</feature>
<evidence type="ECO:0000313" key="4">
    <source>
        <dbReference type="Proteomes" id="UP000185860"/>
    </source>
</evidence>
<evidence type="ECO:0000256" key="2">
    <source>
        <dbReference type="SAM" id="Phobius"/>
    </source>
</evidence>
<organism evidence="3 4">
    <name type="scientific">[Phormidium ambiguum] IAM M-71</name>
    <dbReference type="NCBI Taxonomy" id="454136"/>
    <lineage>
        <taxon>Bacteria</taxon>
        <taxon>Bacillati</taxon>
        <taxon>Cyanobacteriota</taxon>
        <taxon>Cyanophyceae</taxon>
        <taxon>Oscillatoriophycideae</taxon>
        <taxon>Aerosakkonematales</taxon>
        <taxon>Aerosakkonemataceae</taxon>
        <taxon>Floridanema</taxon>
    </lineage>
</organism>
<dbReference type="EMBL" id="MRCE01000020">
    <property type="protein sequence ID" value="OKH35716.1"/>
    <property type="molecule type" value="Genomic_DNA"/>
</dbReference>
<dbReference type="AlphaFoldDB" id="A0A1U7IFH8"/>
<keyword evidence="2" id="KW-0472">Membrane</keyword>
<dbReference type="OrthoDB" id="532115at2"/>
<feature type="transmembrane region" description="Helical" evidence="2">
    <location>
        <begin position="35"/>
        <end position="55"/>
    </location>
</feature>
<proteinExistence type="predicted"/>
<accession>A0A1U7IFH8</accession>
<protein>
    <submittedName>
        <fullName evidence="3">Uncharacterized protein</fullName>
    </submittedName>
</protein>
<sequence>MPNSRSFSPTKSTFRPVNPTLGKTPKLGPFPGNQVAPWAGICLVSYYVCKTVFGLSWLWTGLAAGWGCATWWILTANGAWWWLSKFVSVPNWTRGFALYQPLLENQKVFQSQYSNRRILMELQRSKRKSFKATRGRK</sequence>
<keyword evidence="2" id="KW-1133">Transmembrane helix</keyword>
<dbReference type="RefSeq" id="WP_073595203.1">
    <property type="nucleotide sequence ID" value="NZ_MRCE01000020.1"/>
</dbReference>
<evidence type="ECO:0000256" key="1">
    <source>
        <dbReference type="SAM" id="MobiDB-lite"/>
    </source>
</evidence>
<feature type="transmembrane region" description="Helical" evidence="2">
    <location>
        <begin position="62"/>
        <end position="83"/>
    </location>
</feature>
<comment type="caution">
    <text evidence="3">The sequence shown here is derived from an EMBL/GenBank/DDBJ whole genome shotgun (WGS) entry which is preliminary data.</text>
</comment>
<name>A0A1U7IFH8_9CYAN</name>
<dbReference type="Proteomes" id="UP000185860">
    <property type="component" value="Unassembled WGS sequence"/>
</dbReference>
<keyword evidence="2" id="KW-0812">Transmembrane</keyword>
<gene>
    <name evidence="3" type="ORF">NIES2119_19660</name>
</gene>
<feature type="compositionally biased region" description="Polar residues" evidence="1">
    <location>
        <begin position="1"/>
        <end position="15"/>
    </location>
</feature>
<evidence type="ECO:0000313" key="3">
    <source>
        <dbReference type="EMBL" id="OKH35716.1"/>
    </source>
</evidence>
<dbReference type="STRING" id="454136.NIES2119_19660"/>
<reference evidence="3 4" key="1">
    <citation type="submission" date="2016-11" db="EMBL/GenBank/DDBJ databases">
        <title>Draft Genome Sequences of Nine Cyanobacterial Strains from Diverse Habitats.</title>
        <authorList>
            <person name="Zhu T."/>
            <person name="Hou S."/>
            <person name="Lu X."/>
            <person name="Hess W.R."/>
        </authorList>
    </citation>
    <scope>NUCLEOTIDE SEQUENCE [LARGE SCALE GENOMIC DNA]</scope>
    <source>
        <strain evidence="3 4">IAM M-71</strain>
    </source>
</reference>